<feature type="compositionally biased region" description="Basic and acidic residues" evidence="1">
    <location>
        <begin position="77"/>
        <end position="109"/>
    </location>
</feature>
<dbReference type="InParanoid" id="A0A316YMP8"/>
<keyword evidence="2" id="KW-0732">Signal</keyword>
<evidence type="ECO:0000313" key="4">
    <source>
        <dbReference type="Proteomes" id="UP000245768"/>
    </source>
</evidence>
<protein>
    <submittedName>
        <fullName evidence="3">Uncharacterized protein</fullName>
    </submittedName>
</protein>
<feature type="chain" id="PRO_5016406925" evidence="2">
    <location>
        <begin position="26"/>
        <end position="125"/>
    </location>
</feature>
<evidence type="ECO:0000313" key="3">
    <source>
        <dbReference type="EMBL" id="PWN90529.1"/>
    </source>
</evidence>
<gene>
    <name evidence="3" type="ORF">FA10DRAFT_260349</name>
</gene>
<name>A0A316YMP8_9BASI</name>
<sequence length="125" mass="13693">MKSRNTFLACLSLAMGVALLATTMAAPIEGTKIAPHGTVGARISNLANSAQVTSNVSEKFMNTDEDVLLPRGPVTEFGEREEQHQWTETSEEKCDAEKGKNLKVKEATGRRGHFSAPYDEKREVQ</sequence>
<dbReference type="RefSeq" id="XP_025377727.1">
    <property type="nucleotide sequence ID" value="XM_025520012.1"/>
</dbReference>
<dbReference type="Proteomes" id="UP000245768">
    <property type="component" value="Unassembled WGS sequence"/>
</dbReference>
<reference evidence="3 4" key="1">
    <citation type="journal article" date="2018" name="Mol. Biol. Evol.">
        <title>Broad Genomic Sampling Reveals a Smut Pathogenic Ancestry of the Fungal Clade Ustilaginomycotina.</title>
        <authorList>
            <person name="Kijpornyongpan T."/>
            <person name="Mondo S.J."/>
            <person name="Barry K."/>
            <person name="Sandor L."/>
            <person name="Lee J."/>
            <person name="Lipzen A."/>
            <person name="Pangilinan J."/>
            <person name="LaButti K."/>
            <person name="Hainaut M."/>
            <person name="Henrissat B."/>
            <person name="Grigoriev I.V."/>
            <person name="Spatafora J.W."/>
            <person name="Aime M.C."/>
        </authorList>
    </citation>
    <scope>NUCLEOTIDE SEQUENCE [LARGE SCALE GENOMIC DNA]</scope>
    <source>
        <strain evidence="3 4">MCA 4198</strain>
    </source>
</reference>
<keyword evidence="4" id="KW-1185">Reference proteome</keyword>
<feature type="signal peptide" evidence="2">
    <location>
        <begin position="1"/>
        <end position="25"/>
    </location>
</feature>
<accession>A0A316YMP8</accession>
<feature type="region of interest" description="Disordered" evidence="1">
    <location>
        <begin position="76"/>
        <end position="125"/>
    </location>
</feature>
<proteinExistence type="predicted"/>
<organism evidence="3 4">
    <name type="scientific">Acaromyces ingoldii</name>
    <dbReference type="NCBI Taxonomy" id="215250"/>
    <lineage>
        <taxon>Eukaryota</taxon>
        <taxon>Fungi</taxon>
        <taxon>Dikarya</taxon>
        <taxon>Basidiomycota</taxon>
        <taxon>Ustilaginomycotina</taxon>
        <taxon>Exobasidiomycetes</taxon>
        <taxon>Exobasidiales</taxon>
        <taxon>Cryptobasidiaceae</taxon>
        <taxon>Acaromyces</taxon>
    </lineage>
</organism>
<evidence type="ECO:0000256" key="1">
    <source>
        <dbReference type="SAM" id="MobiDB-lite"/>
    </source>
</evidence>
<dbReference type="AlphaFoldDB" id="A0A316YMP8"/>
<dbReference type="GeneID" id="37041928"/>
<evidence type="ECO:0000256" key="2">
    <source>
        <dbReference type="SAM" id="SignalP"/>
    </source>
</evidence>
<dbReference type="EMBL" id="KZ819636">
    <property type="protein sequence ID" value="PWN90529.1"/>
    <property type="molecule type" value="Genomic_DNA"/>
</dbReference>